<protein>
    <submittedName>
        <fullName evidence="1">Uncharacterized protein</fullName>
    </submittedName>
</protein>
<dbReference type="RefSeq" id="WP_184917789.1">
    <property type="nucleotide sequence ID" value="NZ_JACHJR010000001.1"/>
</dbReference>
<name>A0A7W7WI11_9ACTN</name>
<gene>
    <name evidence="1" type="ORF">F4556_003877</name>
</gene>
<proteinExistence type="predicted"/>
<keyword evidence="2" id="KW-1185">Reference proteome</keyword>
<organism evidence="1 2">
    <name type="scientific">Kitasatospora gansuensis</name>
    <dbReference type="NCBI Taxonomy" id="258050"/>
    <lineage>
        <taxon>Bacteria</taxon>
        <taxon>Bacillati</taxon>
        <taxon>Actinomycetota</taxon>
        <taxon>Actinomycetes</taxon>
        <taxon>Kitasatosporales</taxon>
        <taxon>Streptomycetaceae</taxon>
        <taxon>Kitasatospora</taxon>
    </lineage>
</organism>
<reference evidence="1 2" key="1">
    <citation type="submission" date="2020-08" db="EMBL/GenBank/DDBJ databases">
        <title>Sequencing the genomes of 1000 actinobacteria strains.</title>
        <authorList>
            <person name="Klenk H.-P."/>
        </authorList>
    </citation>
    <scope>NUCLEOTIDE SEQUENCE [LARGE SCALE GENOMIC DNA]</scope>
    <source>
        <strain evidence="1 2">DSM 44786</strain>
    </source>
</reference>
<dbReference type="Proteomes" id="UP000573327">
    <property type="component" value="Unassembled WGS sequence"/>
</dbReference>
<comment type="caution">
    <text evidence="1">The sequence shown here is derived from an EMBL/GenBank/DDBJ whole genome shotgun (WGS) entry which is preliminary data.</text>
</comment>
<accession>A0A7W7WI11</accession>
<sequence length="232" mass="25283">MTAAQELFAEGMREHFAPALRALGLTDQRGSFSLPAPDHWALLGVQPLSQDEYALRYTVTLSLTAKADWPGPGERPDPNAPTGAELWHARIGELMPVDDEICWEVSPGPRWLVAVEDSVSAVRHYAFPELRRRLAAAMTGQSSYAETYLSPAELDEVNAVLLTAAVARIQRAELVDKTLLLTGAWSRSDPVAQEVLTGVAQGFLAAGDDRFRQVGCVDSLGRELWVFRGPGS</sequence>
<dbReference type="AlphaFoldDB" id="A0A7W7WI11"/>
<evidence type="ECO:0000313" key="2">
    <source>
        <dbReference type="Proteomes" id="UP000573327"/>
    </source>
</evidence>
<evidence type="ECO:0000313" key="1">
    <source>
        <dbReference type="EMBL" id="MBB4948342.1"/>
    </source>
</evidence>
<dbReference type="EMBL" id="JACHJR010000001">
    <property type="protein sequence ID" value="MBB4948342.1"/>
    <property type="molecule type" value="Genomic_DNA"/>
</dbReference>